<protein>
    <submittedName>
        <fullName evidence="1">Uncharacterized protein</fullName>
    </submittedName>
</protein>
<comment type="caution">
    <text evidence="1">The sequence shown here is derived from an EMBL/GenBank/DDBJ whole genome shotgun (WGS) entry which is preliminary data.</text>
</comment>
<reference evidence="1 2" key="1">
    <citation type="journal article" date="2024" name="bioRxiv">
        <title>A reference genome for Trichogramma kaykai: A tiny desert-dwelling parasitoid wasp with competing sex-ratio distorters.</title>
        <authorList>
            <person name="Culotta J."/>
            <person name="Lindsey A.R."/>
        </authorList>
    </citation>
    <scope>NUCLEOTIDE SEQUENCE [LARGE SCALE GENOMIC DNA]</scope>
    <source>
        <strain evidence="1 2">KSX58</strain>
    </source>
</reference>
<keyword evidence="2" id="KW-1185">Reference proteome</keyword>
<dbReference type="InterPro" id="IPR051055">
    <property type="entry name" value="PIF1_helicase"/>
</dbReference>
<dbReference type="EMBL" id="JBJJXI010000114">
    <property type="protein sequence ID" value="KAL3390834.1"/>
    <property type="molecule type" value="Genomic_DNA"/>
</dbReference>
<name>A0ABD2WDP3_9HYME</name>
<dbReference type="PANTHER" id="PTHR47642:SF5">
    <property type="entry name" value="ATP-DEPENDENT DNA HELICASE"/>
    <property type="match status" value="1"/>
</dbReference>
<sequence>MLQDLQLTEEEYINAIRSTLKTKKIFYKRNSLEVAINPYNPTILKLLESNMGLQGVLDAYAAAFYMVNYVTKIEAGLSKLLKEASEDAEDGNLDLNQKLSKIANIFINGHVLSTQEAAYQILSLPLCYASKASVYINTVPKNERCRMLKTKKELKKLPKNSVDIYKSNIFQKYEKIPNQFDSYCLADYACKYTHFPNSTDSNDINEDNETNDNAATLTQRKKDKILRYHNYRIDTDMVNYYREQLLLFLPFRCEDTEIINKDYKEMFFKNYHTITTNKKNDYAIDETDRETALELAELNEDKDEDEDEKKITT</sequence>
<dbReference type="AlphaFoldDB" id="A0ABD2WDP3"/>
<dbReference type="PANTHER" id="PTHR47642">
    <property type="entry name" value="ATP-DEPENDENT DNA HELICASE"/>
    <property type="match status" value="1"/>
</dbReference>
<gene>
    <name evidence="1" type="ORF">TKK_014301</name>
</gene>
<accession>A0ABD2WDP3</accession>
<evidence type="ECO:0000313" key="1">
    <source>
        <dbReference type="EMBL" id="KAL3390834.1"/>
    </source>
</evidence>
<evidence type="ECO:0000313" key="2">
    <source>
        <dbReference type="Proteomes" id="UP001627154"/>
    </source>
</evidence>
<dbReference type="Proteomes" id="UP001627154">
    <property type="component" value="Unassembled WGS sequence"/>
</dbReference>
<proteinExistence type="predicted"/>
<organism evidence="1 2">
    <name type="scientific">Trichogramma kaykai</name>
    <dbReference type="NCBI Taxonomy" id="54128"/>
    <lineage>
        <taxon>Eukaryota</taxon>
        <taxon>Metazoa</taxon>
        <taxon>Ecdysozoa</taxon>
        <taxon>Arthropoda</taxon>
        <taxon>Hexapoda</taxon>
        <taxon>Insecta</taxon>
        <taxon>Pterygota</taxon>
        <taxon>Neoptera</taxon>
        <taxon>Endopterygota</taxon>
        <taxon>Hymenoptera</taxon>
        <taxon>Apocrita</taxon>
        <taxon>Proctotrupomorpha</taxon>
        <taxon>Chalcidoidea</taxon>
        <taxon>Trichogrammatidae</taxon>
        <taxon>Trichogramma</taxon>
    </lineage>
</organism>